<feature type="domain" description="RNase H type-1" evidence="1">
    <location>
        <begin position="165"/>
        <end position="274"/>
    </location>
</feature>
<evidence type="ECO:0000259" key="1">
    <source>
        <dbReference type="Pfam" id="PF13456"/>
    </source>
</evidence>
<dbReference type="Pfam" id="PF13456">
    <property type="entry name" value="RVT_3"/>
    <property type="match status" value="1"/>
</dbReference>
<proteinExistence type="predicted"/>
<protein>
    <recommendedName>
        <fullName evidence="1">RNase H type-1 domain-containing protein</fullName>
    </recommendedName>
</protein>
<keyword evidence="3" id="KW-1185">Reference proteome</keyword>
<reference evidence="2 3" key="1">
    <citation type="journal article" date="2024" name="G3 (Bethesda)">
        <title>Genome assembly of Hibiscus sabdariffa L. provides insights into metabolisms of medicinal natural products.</title>
        <authorList>
            <person name="Kim T."/>
        </authorList>
    </citation>
    <scope>NUCLEOTIDE SEQUENCE [LARGE SCALE GENOMIC DNA]</scope>
    <source>
        <strain evidence="2">TK-2024</strain>
        <tissue evidence="2">Old leaves</tissue>
    </source>
</reference>
<evidence type="ECO:0000313" key="3">
    <source>
        <dbReference type="Proteomes" id="UP001472677"/>
    </source>
</evidence>
<accession>A0ABR1ZQQ2</accession>
<dbReference type="EMBL" id="JBBPBM010001619">
    <property type="protein sequence ID" value="KAK8483020.1"/>
    <property type="molecule type" value="Genomic_DNA"/>
</dbReference>
<dbReference type="Proteomes" id="UP001472677">
    <property type="component" value="Unassembled WGS sequence"/>
</dbReference>
<dbReference type="InterPro" id="IPR002156">
    <property type="entry name" value="RNaseH_domain"/>
</dbReference>
<name>A0ABR1ZQQ2_9ROSI</name>
<evidence type="ECO:0000313" key="2">
    <source>
        <dbReference type="EMBL" id="KAK8483020.1"/>
    </source>
</evidence>
<comment type="caution">
    <text evidence="2">The sequence shown here is derived from an EMBL/GenBank/DDBJ whole genome shotgun (WGS) entry which is preliminary data.</text>
</comment>
<gene>
    <name evidence="2" type="ORF">V6N12_038821</name>
</gene>
<sequence>MLGIERWLRLVIKSHSPLSIARNKTEKLGYIFDRVSKRVRDNWGGSKQVNLQTRYMDNPLQPITFGDFMEDYMNLWDVNKVQGMFQPNDATVILSCPILPGRENILVWGHLSSGVELTLFGLQFEETVVQALRDCITIQTILQQFGIHGRVRLDYSQDCLSWVTSAHSILVVVARDNTGQVLACCSKCTTGAADASIVEAFPCYEAILLSSDKGWRRVLIEDDAANVINYLQASPDDTSMLAQTLSEAKIMLQQHPHIALAFCQRGVNDAANMVSP</sequence>
<organism evidence="2 3">
    <name type="scientific">Hibiscus sabdariffa</name>
    <name type="common">roselle</name>
    <dbReference type="NCBI Taxonomy" id="183260"/>
    <lineage>
        <taxon>Eukaryota</taxon>
        <taxon>Viridiplantae</taxon>
        <taxon>Streptophyta</taxon>
        <taxon>Embryophyta</taxon>
        <taxon>Tracheophyta</taxon>
        <taxon>Spermatophyta</taxon>
        <taxon>Magnoliopsida</taxon>
        <taxon>eudicotyledons</taxon>
        <taxon>Gunneridae</taxon>
        <taxon>Pentapetalae</taxon>
        <taxon>rosids</taxon>
        <taxon>malvids</taxon>
        <taxon>Malvales</taxon>
        <taxon>Malvaceae</taxon>
        <taxon>Malvoideae</taxon>
        <taxon>Hibiscus</taxon>
    </lineage>
</organism>